<evidence type="ECO:0000256" key="2">
    <source>
        <dbReference type="ARBA" id="ARBA00022692"/>
    </source>
</evidence>
<feature type="transmembrane region" description="Helical" evidence="5">
    <location>
        <begin position="104"/>
        <end position="128"/>
    </location>
</feature>
<keyword evidence="4 5" id="KW-0472">Membrane</keyword>
<dbReference type="InterPro" id="IPR004031">
    <property type="entry name" value="PMP22/EMP/MP20/Claudin"/>
</dbReference>
<proteinExistence type="predicted"/>
<keyword evidence="7" id="KW-1185">Reference proteome</keyword>
<accession>A0AAV2I1V0</accession>
<dbReference type="Proteomes" id="UP001497497">
    <property type="component" value="Unassembled WGS sequence"/>
</dbReference>
<sequence>MVRTDAQKPGRVNTLLIAGLVVDVIGCVLHIVGMAMPDWSVWETTSLGAFIACYINVGCSSYSDKTRDIEALQAMLILGIICGVCAACLEAIHTIFRLRQIKVLSLIAGILSIFACVFIIAGVIIWGAKADLELGDGFDFSFSFILCIVASVFLLNGGVFFLLGYSDTVESI</sequence>
<evidence type="ECO:0000256" key="3">
    <source>
        <dbReference type="ARBA" id="ARBA00022989"/>
    </source>
</evidence>
<name>A0AAV2I1V0_LYMST</name>
<comment type="caution">
    <text evidence="6">The sequence shown here is derived from an EMBL/GenBank/DDBJ whole genome shotgun (WGS) entry which is preliminary data.</text>
</comment>
<feature type="transmembrane region" description="Helical" evidence="5">
    <location>
        <begin position="12"/>
        <end position="32"/>
    </location>
</feature>
<feature type="transmembrane region" description="Helical" evidence="5">
    <location>
        <begin position="71"/>
        <end position="92"/>
    </location>
</feature>
<dbReference type="Pfam" id="PF00822">
    <property type="entry name" value="PMP22_Claudin"/>
    <property type="match status" value="1"/>
</dbReference>
<comment type="subcellular location">
    <subcellularLocation>
        <location evidence="1">Membrane</location>
        <topology evidence="1">Multi-pass membrane protein</topology>
    </subcellularLocation>
</comment>
<evidence type="ECO:0000313" key="7">
    <source>
        <dbReference type="Proteomes" id="UP001497497"/>
    </source>
</evidence>
<dbReference type="Gene3D" id="1.20.140.150">
    <property type="match status" value="1"/>
</dbReference>
<keyword evidence="3 5" id="KW-1133">Transmembrane helix</keyword>
<reference evidence="6 7" key="1">
    <citation type="submission" date="2024-04" db="EMBL/GenBank/DDBJ databases">
        <authorList>
            <consortium name="Genoscope - CEA"/>
            <person name="William W."/>
        </authorList>
    </citation>
    <scope>NUCLEOTIDE SEQUENCE [LARGE SCALE GENOMIC DNA]</scope>
</reference>
<gene>
    <name evidence="6" type="ORF">GSLYS_00013548001</name>
</gene>
<evidence type="ECO:0000256" key="5">
    <source>
        <dbReference type="SAM" id="Phobius"/>
    </source>
</evidence>
<dbReference type="EMBL" id="CAXITT010000357">
    <property type="protein sequence ID" value="CAL1539815.1"/>
    <property type="molecule type" value="Genomic_DNA"/>
</dbReference>
<evidence type="ECO:0000256" key="1">
    <source>
        <dbReference type="ARBA" id="ARBA00004141"/>
    </source>
</evidence>
<dbReference type="GO" id="GO:0016020">
    <property type="term" value="C:membrane"/>
    <property type="evidence" value="ECO:0007669"/>
    <property type="project" value="UniProtKB-SubCell"/>
</dbReference>
<keyword evidence="2 5" id="KW-0812">Transmembrane</keyword>
<evidence type="ECO:0000256" key="4">
    <source>
        <dbReference type="ARBA" id="ARBA00023136"/>
    </source>
</evidence>
<feature type="transmembrane region" description="Helical" evidence="5">
    <location>
        <begin position="140"/>
        <end position="165"/>
    </location>
</feature>
<protein>
    <submittedName>
        <fullName evidence="6">Uncharacterized protein</fullName>
    </submittedName>
</protein>
<dbReference type="AlphaFoldDB" id="A0AAV2I1V0"/>
<organism evidence="6 7">
    <name type="scientific">Lymnaea stagnalis</name>
    <name type="common">Great pond snail</name>
    <name type="synonym">Helix stagnalis</name>
    <dbReference type="NCBI Taxonomy" id="6523"/>
    <lineage>
        <taxon>Eukaryota</taxon>
        <taxon>Metazoa</taxon>
        <taxon>Spiralia</taxon>
        <taxon>Lophotrochozoa</taxon>
        <taxon>Mollusca</taxon>
        <taxon>Gastropoda</taxon>
        <taxon>Heterobranchia</taxon>
        <taxon>Euthyneura</taxon>
        <taxon>Panpulmonata</taxon>
        <taxon>Hygrophila</taxon>
        <taxon>Lymnaeoidea</taxon>
        <taxon>Lymnaeidae</taxon>
        <taxon>Lymnaea</taxon>
    </lineage>
</organism>
<evidence type="ECO:0000313" key="6">
    <source>
        <dbReference type="EMBL" id="CAL1539815.1"/>
    </source>
</evidence>